<feature type="domain" description="Lipopolysaccharide assembly protein A" evidence="7">
    <location>
        <begin position="74"/>
        <end position="109"/>
    </location>
</feature>
<dbReference type="GO" id="GO:0005886">
    <property type="term" value="C:plasma membrane"/>
    <property type="evidence" value="ECO:0007669"/>
    <property type="project" value="InterPro"/>
</dbReference>
<feature type="compositionally biased region" description="Gly residues" evidence="5">
    <location>
        <begin position="12"/>
        <end position="26"/>
    </location>
</feature>
<evidence type="ECO:0000313" key="8">
    <source>
        <dbReference type="EMBL" id="BFP49000.1"/>
    </source>
</evidence>
<keyword evidence="4 6" id="KW-0472">Membrane</keyword>
<feature type="transmembrane region" description="Helical" evidence="6">
    <location>
        <begin position="81"/>
        <end position="108"/>
    </location>
</feature>
<evidence type="ECO:0000256" key="6">
    <source>
        <dbReference type="SAM" id="Phobius"/>
    </source>
</evidence>
<dbReference type="Pfam" id="PF06305">
    <property type="entry name" value="LapA_dom"/>
    <property type="match status" value="1"/>
</dbReference>
<dbReference type="EMBL" id="AP035881">
    <property type="protein sequence ID" value="BFP49000.1"/>
    <property type="molecule type" value="Genomic_DNA"/>
</dbReference>
<name>A0AB33KC87_9ACTN</name>
<keyword evidence="3 6" id="KW-1133">Transmembrane helix</keyword>
<evidence type="ECO:0000256" key="2">
    <source>
        <dbReference type="ARBA" id="ARBA00022692"/>
    </source>
</evidence>
<feature type="transmembrane region" description="Helical" evidence="6">
    <location>
        <begin position="57"/>
        <end position="75"/>
    </location>
</feature>
<protein>
    <recommendedName>
        <fullName evidence="7">Lipopolysaccharide assembly protein A domain-containing protein</fullName>
    </recommendedName>
</protein>
<keyword evidence="1" id="KW-1003">Cell membrane</keyword>
<dbReference type="InterPro" id="IPR010445">
    <property type="entry name" value="LapA_dom"/>
</dbReference>
<organism evidence="8">
    <name type="scientific">Kitasatospora sp. CMC57</name>
    <dbReference type="NCBI Taxonomy" id="3231513"/>
    <lineage>
        <taxon>Bacteria</taxon>
        <taxon>Bacillati</taxon>
        <taxon>Actinomycetota</taxon>
        <taxon>Actinomycetes</taxon>
        <taxon>Kitasatosporales</taxon>
        <taxon>Streptomycetaceae</taxon>
        <taxon>Kitasatospora</taxon>
    </lineage>
</organism>
<evidence type="ECO:0000259" key="7">
    <source>
        <dbReference type="Pfam" id="PF06305"/>
    </source>
</evidence>
<evidence type="ECO:0000256" key="4">
    <source>
        <dbReference type="ARBA" id="ARBA00023136"/>
    </source>
</evidence>
<proteinExistence type="predicted"/>
<accession>A0AB33KC87</accession>
<evidence type="ECO:0000256" key="3">
    <source>
        <dbReference type="ARBA" id="ARBA00022989"/>
    </source>
</evidence>
<gene>
    <name evidence="8" type="ORF">KCMC57_53680</name>
</gene>
<sequence>MADAGVCHSGGIGGRAAGVRRGGGGAAQTAGVTKTSGGASSSKGGGRSEIAGIPTRVIAIVVIVVLAVWFLLANLDKVKIQFWVFTVSAPLWIALLATLLAGAALGWLMKGRQNR</sequence>
<keyword evidence="2 6" id="KW-0812">Transmembrane</keyword>
<feature type="compositionally biased region" description="Low complexity" evidence="5">
    <location>
        <begin position="27"/>
        <end position="42"/>
    </location>
</feature>
<reference evidence="8" key="1">
    <citation type="submission" date="2024-07" db="EMBL/GenBank/DDBJ databases">
        <title>Complete genome sequences of cellulolytic bacteria, Kitasatospora sp. CMC57 and Streptomyces sp. CMC78, isolated from Japanese agricultural soil.</title>
        <authorList>
            <person name="Hashimoto T."/>
            <person name="Ito M."/>
            <person name="Iwamoto M."/>
            <person name="Fukahori D."/>
            <person name="Shoda T."/>
            <person name="Sakoda M."/>
            <person name="Morohoshi T."/>
            <person name="Mitsuboshi M."/>
            <person name="Nishizawa T."/>
        </authorList>
    </citation>
    <scope>NUCLEOTIDE SEQUENCE</scope>
    <source>
        <strain evidence="8">CMC57</strain>
    </source>
</reference>
<evidence type="ECO:0000256" key="1">
    <source>
        <dbReference type="ARBA" id="ARBA00022475"/>
    </source>
</evidence>
<dbReference type="AlphaFoldDB" id="A0AB33KC87"/>
<evidence type="ECO:0000256" key="5">
    <source>
        <dbReference type="SAM" id="MobiDB-lite"/>
    </source>
</evidence>
<feature type="region of interest" description="Disordered" evidence="5">
    <location>
        <begin position="12"/>
        <end position="49"/>
    </location>
</feature>